<comment type="caution">
    <text evidence="6">The sequence shown here is derived from an EMBL/GenBank/DDBJ whole genome shotgun (WGS) entry which is preliminary data.</text>
</comment>
<keyword evidence="2" id="KW-0378">Hydrolase</keyword>
<evidence type="ECO:0000259" key="5">
    <source>
        <dbReference type="Pfam" id="PF17676"/>
    </source>
</evidence>
<dbReference type="PANTHER" id="PTHR30237:SF6">
    <property type="entry name" value="CARBOXYPEPTIDASE YOCD-RELATED"/>
    <property type="match status" value="1"/>
</dbReference>
<dbReference type="Gene3D" id="3.50.30.60">
    <property type="entry name" value="LD-carboxypeptidase A C-terminal domain-like"/>
    <property type="match status" value="1"/>
</dbReference>
<feature type="domain" description="LD-carboxypeptidase C-terminal" evidence="5">
    <location>
        <begin position="200"/>
        <end position="312"/>
    </location>
</feature>
<evidence type="ECO:0000259" key="4">
    <source>
        <dbReference type="Pfam" id="PF02016"/>
    </source>
</evidence>
<evidence type="ECO:0000313" key="6">
    <source>
        <dbReference type="EMBL" id="PCS01336.1"/>
    </source>
</evidence>
<dbReference type="Pfam" id="PF17676">
    <property type="entry name" value="Peptidase_S66C"/>
    <property type="match status" value="1"/>
</dbReference>
<dbReference type="EMBL" id="JXJU01000001">
    <property type="protein sequence ID" value="PCS01336.1"/>
    <property type="molecule type" value="Genomic_DNA"/>
</dbReference>
<dbReference type="PANTHER" id="PTHR30237">
    <property type="entry name" value="MURAMOYLTETRAPEPTIDE CARBOXYPEPTIDASE"/>
    <property type="match status" value="1"/>
</dbReference>
<comment type="similarity">
    <text evidence="1">Belongs to the peptidase S66 family.</text>
</comment>
<dbReference type="RefSeq" id="WP_096816825.1">
    <property type="nucleotide sequence ID" value="NZ_JXJU01000001.1"/>
</dbReference>
<dbReference type="OrthoDB" id="9807329at2"/>
<feature type="domain" description="LD-carboxypeptidase N-terminal" evidence="4">
    <location>
        <begin position="15"/>
        <end position="135"/>
    </location>
</feature>
<dbReference type="Proteomes" id="UP000218181">
    <property type="component" value="Unassembled WGS sequence"/>
</dbReference>
<dbReference type="PIRSF" id="PIRSF028757">
    <property type="entry name" value="LD-carboxypeptidase"/>
    <property type="match status" value="1"/>
</dbReference>
<evidence type="ECO:0000256" key="1">
    <source>
        <dbReference type="ARBA" id="ARBA00010233"/>
    </source>
</evidence>
<sequence>MDKIFPKKLQMGDEIRVISPSSSLLRTGSFKEKLIAKKRIESCGFKVTFGDHILENDLINSSSIVSRLEDFHAAFADPNVKAVLCTIGGFNSNELLPFINWEVIKNNPKIFCGFSDITALHQAIFAHTGLVTYYGPGYIAFLMNELQEFQTDEWLKAVSGDSSYKLSASDYFTSDEWYLPEIPRNYIKNEWKVYNDGNATGTILGGNLNTLMLITGTSSQIHLHAPIAFLENAEGEDYLDWDRELAHFLQIYPDIAGLVIGRFPKEANMTGDLLHFILDKFPQLRHIPVIYDVDFGHTQPIFTFPLGGDVEISTDPLNLHILRG</sequence>
<proteinExistence type="inferred from homology"/>
<feature type="active site" description="Charge relay system" evidence="3">
    <location>
        <position position="231"/>
    </location>
</feature>
<accession>A0A2A5RPI7</accession>
<organism evidence="6 7">
    <name type="scientific">Lactococcus fujiensis JCM 16395</name>
    <dbReference type="NCBI Taxonomy" id="1291764"/>
    <lineage>
        <taxon>Bacteria</taxon>
        <taxon>Bacillati</taxon>
        <taxon>Bacillota</taxon>
        <taxon>Bacilli</taxon>
        <taxon>Lactobacillales</taxon>
        <taxon>Streptococcaceae</taxon>
        <taxon>Lactococcus</taxon>
    </lineage>
</organism>
<feature type="active site" description="Charge relay system" evidence="3">
    <location>
        <position position="297"/>
    </location>
</feature>
<dbReference type="InterPro" id="IPR040921">
    <property type="entry name" value="Peptidase_S66C"/>
</dbReference>
<dbReference type="CDD" id="cd07062">
    <property type="entry name" value="Peptidase_S66_mccF_like"/>
    <property type="match status" value="1"/>
</dbReference>
<evidence type="ECO:0000313" key="7">
    <source>
        <dbReference type="Proteomes" id="UP000218181"/>
    </source>
</evidence>
<evidence type="ECO:0000256" key="2">
    <source>
        <dbReference type="ARBA" id="ARBA00022801"/>
    </source>
</evidence>
<name>A0A2A5RPI7_9LACT</name>
<dbReference type="InterPro" id="IPR027478">
    <property type="entry name" value="LdcA_N"/>
</dbReference>
<keyword evidence="7" id="KW-1185">Reference proteome</keyword>
<dbReference type="GO" id="GO:0016787">
    <property type="term" value="F:hydrolase activity"/>
    <property type="evidence" value="ECO:0007669"/>
    <property type="project" value="UniProtKB-KW"/>
</dbReference>
<evidence type="ECO:0000256" key="3">
    <source>
        <dbReference type="PIRSR" id="PIRSR028757-1"/>
    </source>
</evidence>
<reference evidence="6 7" key="1">
    <citation type="submission" date="2014-12" db="EMBL/GenBank/DDBJ databases">
        <title>Draft genome sequences of 10 type strains of Lactococcus.</title>
        <authorList>
            <person name="Sun Z."/>
            <person name="Zhong Z."/>
            <person name="Liu W."/>
            <person name="Zhang W."/>
            <person name="Zhang H."/>
        </authorList>
    </citation>
    <scope>NUCLEOTIDE SEQUENCE [LARGE SCALE GENOMIC DNA]</scope>
    <source>
        <strain evidence="6 7">JCM 16395</strain>
    </source>
</reference>
<dbReference type="InterPro" id="IPR003507">
    <property type="entry name" value="S66_fam"/>
</dbReference>
<dbReference type="AlphaFoldDB" id="A0A2A5RPI7"/>
<dbReference type="InterPro" id="IPR040449">
    <property type="entry name" value="Peptidase_S66_N"/>
</dbReference>
<dbReference type="STRING" id="1291764.GCA_001311235_00472"/>
<dbReference type="InterPro" id="IPR027461">
    <property type="entry name" value="Carboxypeptidase_A_C_sf"/>
</dbReference>
<dbReference type="SUPFAM" id="SSF141986">
    <property type="entry name" value="LD-carboxypeptidase A C-terminal domain-like"/>
    <property type="match status" value="1"/>
</dbReference>
<dbReference type="Pfam" id="PF02016">
    <property type="entry name" value="Peptidase_S66"/>
    <property type="match status" value="1"/>
</dbReference>
<gene>
    <name evidence="6" type="ORF">RT41_GL000100</name>
</gene>
<protein>
    <submittedName>
        <fullName evidence="6">Peptidase S66</fullName>
    </submittedName>
</protein>
<dbReference type="Gene3D" id="3.40.50.10740">
    <property type="entry name" value="Class I glutamine amidotransferase-like"/>
    <property type="match status" value="1"/>
</dbReference>
<dbReference type="InterPro" id="IPR029062">
    <property type="entry name" value="Class_I_gatase-like"/>
</dbReference>
<dbReference type="SUPFAM" id="SSF52317">
    <property type="entry name" value="Class I glutamine amidotransferase-like"/>
    <property type="match status" value="1"/>
</dbReference>
<feature type="active site" description="Nucleophile" evidence="3">
    <location>
        <position position="115"/>
    </location>
</feature>